<name>E9EGG9_METAQ</name>
<dbReference type="HOGENOM" id="CLU_602810_0_0_1"/>
<dbReference type="PANTHER" id="PTHR35391">
    <property type="entry name" value="C2H2-TYPE DOMAIN-CONTAINING PROTEIN-RELATED"/>
    <property type="match status" value="1"/>
</dbReference>
<dbReference type="EMBL" id="GL698595">
    <property type="protein sequence ID" value="EFY84983.1"/>
    <property type="molecule type" value="Genomic_DNA"/>
</dbReference>
<feature type="domain" description="C2H2-type" evidence="2">
    <location>
        <begin position="292"/>
        <end position="315"/>
    </location>
</feature>
<dbReference type="GeneID" id="19253278"/>
<dbReference type="KEGG" id="maw:19253278"/>
<dbReference type="InterPro" id="IPR013087">
    <property type="entry name" value="Znf_C2H2_type"/>
</dbReference>
<evidence type="ECO:0000313" key="3">
    <source>
        <dbReference type="EMBL" id="EFY84983.1"/>
    </source>
</evidence>
<feature type="region of interest" description="Disordered" evidence="1">
    <location>
        <begin position="114"/>
        <end position="164"/>
    </location>
</feature>
<evidence type="ECO:0000256" key="1">
    <source>
        <dbReference type="SAM" id="MobiDB-lite"/>
    </source>
</evidence>
<evidence type="ECO:0000259" key="2">
    <source>
        <dbReference type="SMART" id="SM00355"/>
    </source>
</evidence>
<accession>E9EGG9</accession>
<keyword evidence="4" id="KW-1185">Reference proteome</keyword>
<proteinExistence type="predicted"/>
<dbReference type="InParanoid" id="E9EGG9"/>
<dbReference type="Proteomes" id="UP000002499">
    <property type="component" value="Unassembled WGS sequence"/>
</dbReference>
<evidence type="ECO:0000313" key="4">
    <source>
        <dbReference type="Proteomes" id="UP000002499"/>
    </source>
</evidence>
<sequence>MLSDELNDYEAHAENEQAAGEFIHGIEAAMNNLSMVGLAIRQSWKASRHQREPLPYDPAEFDDQRQHLELIILRRPSTNGIQSHVDSSKLSTVQRRLVDANLRRRHRFVLAQRASQALQDEPKLPPESPLSATTTQCPNNTQPSFSLYRPGDDGTQRTSSSLDPELPVMEKAALQRRFCKCPCCCQTIPCEEAKDLGTWRQHLFEDLSPYTCFVEECPTPWVLFTTSQEWEEHVNADHPWQWECPLCEDVDLVYSERSDIVDHFQDKHEDELRNYTLPTLLSWSKVQRMGVSSCPLCDFKGFEDSTDIIVHVLCHVYDFSLRALPWAKTGSRSLEKPVGKLVLPNDEDARARLLGWLENIEGEPMEEPRASVFYEPASAGPANEASSSDDICYFEYNDYFEQNSVDNSLRPRVASSIAVSHNSEEGIGYEETFEGFDSQSAMLDGSQAKEIGPE</sequence>
<feature type="domain" description="C2H2-type" evidence="2">
    <location>
        <begin position="242"/>
        <end position="268"/>
    </location>
</feature>
<feature type="domain" description="C2H2-type" evidence="2">
    <location>
        <begin position="210"/>
        <end position="238"/>
    </location>
</feature>
<dbReference type="OrthoDB" id="20872at2759"/>
<dbReference type="STRING" id="655827.E9EGG9"/>
<dbReference type="AlphaFoldDB" id="E9EGG9"/>
<dbReference type="eggNOG" id="KOG4177">
    <property type="taxonomic scope" value="Eukaryota"/>
</dbReference>
<gene>
    <name evidence="3" type="ORF">MAC_08967</name>
</gene>
<dbReference type="SMART" id="SM00355">
    <property type="entry name" value="ZnF_C2H2"/>
    <property type="match status" value="3"/>
</dbReference>
<reference evidence="3 4" key="1">
    <citation type="journal article" date="2011" name="PLoS Genet.">
        <title>Genome sequencing and comparative transcriptomics of the model entomopathogenic fungi Metarhizium anisopliae and M. acridum.</title>
        <authorList>
            <person name="Gao Q."/>
            <person name="Jin K."/>
            <person name="Ying S.H."/>
            <person name="Zhang Y."/>
            <person name="Xiao G."/>
            <person name="Shang Y."/>
            <person name="Duan Z."/>
            <person name="Hu X."/>
            <person name="Xie X.Q."/>
            <person name="Zhou G."/>
            <person name="Peng G."/>
            <person name="Luo Z."/>
            <person name="Huang W."/>
            <person name="Wang B."/>
            <person name="Fang W."/>
            <person name="Wang S."/>
            <person name="Zhong Y."/>
            <person name="Ma L.J."/>
            <person name="St Leger R.J."/>
            <person name="Zhao G.P."/>
            <person name="Pei Y."/>
            <person name="Feng M.G."/>
            <person name="Xia Y."/>
            <person name="Wang C."/>
        </authorList>
    </citation>
    <scope>NUCLEOTIDE SEQUENCE [LARGE SCALE GENOMIC DNA]</scope>
    <source>
        <strain evidence="3 4">CQMa 102</strain>
    </source>
</reference>
<organism evidence="4">
    <name type="scientific">Metarhizium acridum (strain CQMa 102)</name>
    <dbReference type="NCBI Taxonomy" id="655827"/>
    <lineage>
        <taxon>Eukaryota</taxon>
        <taxon>Fungi</taxon>
        <taxon>Dikarya</taxon>
        <taxon>Ascomycota</taxon>
        <taxon>Pezizomycotina</taxon>
        <taxon>Sordariomycetes</taxon>
        <taxon>Hypocreomycetidae</taxon>
        <taxon>Hypocreales</taxon>
        <taxon>Clavicipitaceae</taxon>
        <taxon>Metarhizium</taxon>
    </lineage>
</organism>
<feature type="compositionally biased region" description="Polar residues" evidence="1">
    <location>
        <begin position="130"/>
        <end position="145"/>
    </location>
</feature>
<protein>
    <submittedName>
        <fullName evidence="3">Protein phosphatase-1, putative</fullName>
    </submittedName>
</protein>
<dbReference type="PANTHER" id="PTHR35391:SF7">
    <property type="entry name" value="C2H2-TYPE DOMAIN-CONTAINING PROTEIN"/>
    <property type="match status" value="1"/>
</dbReference>